<dbReference type="PATRIC" id="fig|1702214.3.peg.476"/>
<dbReference type="InterPro" id="IPR058626">
    <property type="entry name" value="MdtA-like_b-barrel"/>
</dbReference>
<dbReference type="Pfam" id="PF25944">
    <property type="entry name" value="Beta-barrel_RND"/>
    <property type="match status" value="1"/>
</dbReference>
<dbReference type="GO" id="GO:0030313">
    <property type="term" value="C:cell envelope"/>
    <property type="evidence" value="ECO:0007669"/>
    <property type="project" value="UniProtKB-SubCell"/>
</dbReference>
<reference evidence="5" key="1">
    <citation type="submission" date="2015-08" db="EMBL/GenBank/DDBJ databases">
        <title>Candidatus Bacteriodes Periocalifornicus.</title>
        <authorList>
            <person name="McLean J.S."/>
            <person name="Kelley S."/>
        </authorList>
    </citation>
    <scope>NUCLEOTIDE SEQUENCE [LARGE SCALE GENOMIC DNA]</scope>
    <source>
        <strain evidence="5">12B</strain>
    </source>
</reference>
<dbReference type="SUPFAM" id="SSF111369">
    <property type="entry name" value="HlyD-like secretion proteins"/>
    <property type="match status" value="1"/>
</dbReference>
<dbReference type="EMBL" id="LIIK01000026">
    <property type="protein sequence ID" value="KQM08678.1"/>
    <property type="molecule type" value="Genomic_DNA"/>
</dbReference>
<dbReference type="Proteomes" id="UP000054172">
    <property type="component" value="Unassembled WGS sequence"/>
</dbReference>
<dbReference type="Gene3D" id="2.40.50.100">
    <property type="match status" value="1"/>
</dbReference>
<dbReference type="InterPro" id="IPR058625">
    <property type="entry name" value="MdtA-like_BSH"/>
</dbReference>
<dbReference type="STRING" id="1702214.AL399_06075"/>
<dbReference type="Gene3D" id="2.40.420.20">
    <property type="match status" value="1"/>
</dbReference>
<feature type="coiled-coil region" evidence="2">
    <location>
        <begin position="105"/>
        <end position="170"/>
    </location>
</feature>
<dbReference type="GO" id="GO:0005886">
    <property type="term" value="C:plasma membrane"/>
    <property type="evidence" value="ECO:0007669"/>
    <property type="project" value="TreeGrafter"/>
</dbReference>
<evidence type="ECO:0000259" key="4">
    <source>
        <dbReference type="Pfam" id="PF25944"/>
    </source>
</evidence>
<dbReference type="AlphaFoldDB" id="A0A0Q4B8J0"/>
<sequence length="376" mass="39945">MKRVKGWLQGVLLVLVGIGLALSSGCKGRGNPGGGVAARYELLQVEPSSKTLESSFSATLKGVQDVAIYPQISGLITRVAVEDGARVAKGQTLFVLEQAPYRAALETAKANVQSAEAALATAQMKVESKEALQKEGVVSDYDLQTTRNALQVQQAALAQARAQLLIARNNLNYTEVKSPVDGVIGMVAYRVGALVSPQVQTPLVEVSDNAQMYAYFAMTEKQVLTLMRLGTEDAKPTARLVLNDGTVYSHEGRIDAISGIIDQKTGSVSVRALFPNPEGLLRSGGAGVVRIPYQRDSCIVIPQSATYELQDKVFVFRVVDGVTKSTEVVVLPISDGKEYIVESGLKPSDVIVAKGAGLLRDGLPVDTSPASQNASE</sequence>
<protein>
    <submittedName>
        <fullName evidence="5">Hemolysin D</fullName>
    </submittedName>
</protein>
<organism evidence="5 6">
    <name type="scientific">Candidatus [Bacteroides] periocalifornicus</name>
    <dbReference type="NCBI Taxonomy" id="1702214"/>
    <lineage>
        <taxon>Bacteria</taxon>
        <taxon>Pseudomonadati</taxon>
        <taxon>Bacteroidota</taxon>
    </lineage>
</organism>
<feature type="domain" description="Multidrug resistance protein MdtA-like beta-barrel" evidence="4">
    <location>
        <begin position="212"/>
        <end position="290"/>
    </location>
</feature>
<dbReference type="PANTHER" id="PTHR30158:SF23">
    <property type="entry name" value="MULTIDRUG RESISTANCE PROTEIN MEXA"/>
    <property type="match status" value="1"/>
</dbReference>
<dbReference type="NCBIfam" id="TIGR01730">
    <property type="entry name" value="RND_mfp"/>
    <property type="match status" value="1"/>
</dbReference>
<name>A0A0Q4B8J0_9BACT</name>
<gene>
    <name evidence="5" type="ORF">AL399_06075</name>
</gene>
<evidence type="ECO:0000256" key="1">
    <source>
        <dbReference type="ARBA" id="ARBA00009477"/>
    </source>
</evidence>
<dbReference type="PANTHER" id="PTHR30158">
    <property type="entry name" value="ACRA/E-RELATED COMPONENT OF DRUG EFFLUX TRANSPORTER"/>
    <property type="match status" value="1"/>
</dbReference>
<comment type="caution">
    <text evidence="5">The sequence shown here is derived from an EMBL/GenBank/DDBJ whole genome shotgun (WGS) entry which is preliminary data.</text>
</comment>
<accession>A0A0Q4B8J0</accession>
<dbReference type="GO" id="GO:0046677">
    <property type="term" value="P:response to antibiotic"/>
    <property type="evidence" value="ECO:0007669"/>
    <property type="project" value="TreeGrafter"/>
</dbReference>
<feature type="domain" description="Multidrug resistance protein MdtA-like barrel-sandwich hybrid" evidence="3">
    <location>
        <begin position="66"/>
        <end position="204"/>
    </location>
</feature>
<dbReference type="Gene3D" id="1.10.287.470">
    <property type="entry name" value="Helix hairpin bin"/>
    <property type="match status" value="1"/>
</dbReference>
<dbReference type="Gene3D" id="2.40.30.170">
    <property type="match status" value="1"/>
</dbReference>
<dbReference type="PROSITE" id="PS51257">
    <property type="entry name" value="PROKAR_LIPOPROTEIN"/>
    <property type="match status" value="1"/>
</dbReference>
<keyword evidence="6" id="KW-1185">Reference proteome</keyword>
<dbReference type="Pfam" id="PF25917">
    <property type="entry name" value="BSH_RND"/>
    <property type="match status" value="1"/>
</dbReference>
<evidence type="ECO:0000313" key="5">
    <source>
        <dbReference type="EMBL" id="KQM08678.1"/>
    </source>
</evidence>
<evidence type="ECO:0000256" key="2">
    <source>
        <dbReference type="SAM" id="Coils"/>
    </source>
</evidence>
<evidence type="ECO:0000259" key="3">
    <source>
        <dbReference type="Pfam" id="PF25917"/>
    </source>
</evidence>
<dbReference type="GO" id="GO:0022857">
    <property type="term" value="F:transmembrane transporter activity"/>
    <property type="evidence" value="ECO:0007669"/>
    <property type="project" value="InterPro"/>
</dbReference>
<keyword evidence="2" id="KW-0175">Coiled coil</keyword>
<comment type="similarity">
    <text evidence="1">Belongs to the membrane fusion protein (MFP) (TC 8.A.1) family.</text>
</comment>
<proteinExistence type="inferred from homology"/>
<evidence type="ECO:0000313" key="6">
    <source>
        <dbReference type="Proteomes" id="UP000054172"/>
    </source>
</evidence>
<dbReference type="InterPro" id="IPR006143">
    <property type="entry name" value="RND_pump_MFP"/>
</dbReference>